<evidence type="ECO:0000313" key="10">
    <source>
        <dbReference type="Proteomes" id="UP000253891"/>
    </source>
</evidence>
<keyword evidence="10" id="KW-1185">Reference proteome</keyword>
<feature type="domain" description="Amino acid permease/ SLC12A" evidence="8">
    <location>
        <begin position="2"/>
        <end position="120"/>
    </location>
</feature>
<dbReference type="Gene3D" id="1.20.1740.10">
    <property type="entry name" value="Amino acid/polyamine transporter I"/>
    <property type="match status" value="1"/>
</dbReference>
<name>A0A0K8MIH2_9LACO</name>
<gene>
    <name evidence="9" type="ORF">FFIC_283780</name>
</gene>
<keyword evidence="3 7" id="KW-0812">Transmembrane</keyword>
<accession>A0A0K8MIH2</accession>
<reference evidence="9 10" key="1">
    <citation type="journal article" date="2015" name="BMC Genomics">
        <title>Comparative genomics of Fructobacillus spp. and Leuconostoc spp. reveals niche-specific evolution of Fructobacillus spp.</title>
        <authorList>
            <person name="Endo A."/>
            <person name="Tanizawa Y."/>
            <person name="Tanaka N."/>
            <person name="Maeno S."/>
            <person name="Kumar H."/>
            <person name="Shiwa Y."/>
            <person name="Okada S."/>
            <person name="Yoshikawa H."/>
            <person name="Dicks L."/>
            <person name="Nakagawa J."/>
            <person name="Arita M."/>
        </authorList>
    </citation>
    <scope>NUCLEOTIDE SEQUENCE [LARGE SCALE GENOMIC DNA]</scope>
    <source>
        <strain evidence="9 10">JCM 12225</strain>
    </source>
</reference>
<evidence type="ECO:0000256" key="7">
    <source>
        <dbReference type="SAM" id="Phobius"/>
    </source>
</evidence>
<keyword evidence="5 7" id="KW-1133">Transmembrane helix</keyword>
<evidence type="ECO:0000259" key="8">
    <source>
        <dbReference type="Pfam" id="PF00324"/>
    </source>
</evidence>
<keyword evidence="2" id="KW-0813">Transport</keyword>
<dbReference type="PANTHER" id="PTHR43495">
    <property type="entry name" value="GABA PERMEASE"/>
    <property type="match status" value="1"/>
</dbReference>
<evidence type="ECO:0000256" key="3">
    <source>
        <dbReference type="ARBA" id="ARBA00022692"/>
    </source>
</evidence>
<evidence type="ECO:0000256" key="5">
    <source>
        <dbReference type="ARBA" id="ARBA00022989"/>
    </source>
</evidence>
<comment type="subcellular location">
    <subcellularLocation>
        <location evidence="1">Membrane</location>
        <topology evidence="1">Multi-pass membrane protein</topology>
    </subcellularLocation>
</comment>
<dbReference type="GO" id="GO:0016020">
    <property type="term" value="C:membrane"/>
    <property type="evidence" value="ECO:0007669"/>
    <property type="project" value="UniProtKB-SubCell"/>
</dbReference>
<feature type="transmembrane region" description="Helical" evidence="7">
    <location>
        <begin position="100"/>
        <end position="120"/>
    </location>
</feature>
<dbReference type="Pfam" id="PF00324">
    <property type="entry name" value="AA_permease"/>
    <property type="match status" value="1"/>
</dbReference>
<evidence type="ECO:0000256" key="2">
    <source>
        <dbReference type="ARBA" id="ARBA00022448"/>
    </source>
</evidence>
<feature type="transmembrane region" description="Helical" evidence="7">
    <location>
        <begin position="32"/>
        <end position="53"/>
    </location>
</feature>
<keyword evidence="6 7" id="KW-0472">Membrane</keyword>
<organism evidence="9 10">
    <name type="scientific">Fructobacillus ficulneus</name>
    <dbReference type="NCBI Taxonomy" id="157463"/>
    <lineage>
        <taxon>Bacteria</taxon>
        <taxon>Bacillati</taxon>
        <taxon>Bacillota</taxon>
        <taxon>Bacilli</taxon>
        <taxon>Lactobacillales</taxon>
        <taxon>Lactobacillaceae</taxon>
        <taxon>Fructobacillus</taxon>
    </lineage>
</organism>
<proteinExistence type="predicted"/>
<feature type="transmembrane region" description="Helical" evidence="7">
    <location>
        <begin position="126"/>
        <end position="147"/>
    </location>
</feature>
<dbReference type="PANTHER" id="PTHR43495:SF5">
    <property type="entry name" value="GAMMA-AMINOBUTYRIC ACID PERMEASE"/>
    <property type="match status" value="1"/>
</dbReference>
<evidence type="ECO:0000313" key="9">
    <source>
        <dbReference type="EMBL" id="GAP00361.1"/>
    </source>
</evidence>
<dbReference type="Proteomes" id="UP000253891">
    <property type="component" value="Unassembled WGS sequence"/>
</dbReference>
<dbReference type="InterPro" id="IPR004841">
    <property type="entry name" value="AA-permease/SLC12A_dom"/>
</dbReference>
<dbReference type="AlphaFoldDB" id="A0A0K8MIH2"/>
<sequence>MNSVLFSSGRHLYQLSTELGIKSFTKISKNGIPFTAVLLSAVLLVFAPVISSIPAINNAFQFVSGGASDLSIFVYVLTMVAHRKYRQSQDFLPDGFKMPFYSIASPLTIMAFVLIFFSLFTNWNDMIPAIGAIAWAVIVGGFCLFYYRDKKVAVLE</sequence>
<protein>
    <submittedName>
        <fullName evidence="9">Putative D-serine/D-alanine/glycine transporter</fullName>
    </submittedName>
</protein>
<evidence type="ECO:0000256" key="1">
    <source>
        <dbReference type="ARBA" id="ARBA00004141"/>
    </source>
</evidence>
<dbReference type="GO" id="GO:0055085">
    <property type="term" value="P:transmembrane transport"/>
    <property type="evidence" value="ECO:0007669"/>
    <property type="project" value="InterPro"/>
</dbReference>
<evidence type="ECO:0000256" key="4">
    <source>
        <dbReference type="ARBA" id="ARBA00022970"/>
    </source>
</evidence>
<keyword evidence="4" id="KW-0029">Amino-acid transport</keyword>
<feature type="transmembrane region" description="Helical" evidence="7">
    <location>
        <begin position="59"/>
        <end position="80"/>
    </location>
</feature>
<evidence type="ECO:0000256" key="6">
    <source>
        <dbReference type="ARBA" id="ARBA00023136"/>
    </source>
</evidence>
<dbReference type="GO" id="GO:0006865">
    <property type="term" value="P:amino acid transport"/>
    <property type="evidence" value="ECO:0007669"/>
    <property type="project" value="UniProtKB-KW"/>
</dbReference>
<dbReference type="EMBL" id="DF968005">
    <property type="protein sequence ID" value="GAP00361.1"/>
    <property type="molecule type" value="Genomic_DNA"/>
</dbReference>